<protein>
    <submittedName>
        <fullName evidence="1">Uncharacterized protein</fullName>
    </submittedName>
</protein>
<dbReference type="Proteomes" id="UP000323994">
    <property type="component" value="Unassembled WGS sequence"/>
</dbReference>
<reference evidence="1 2" key="1">
    <citation type="submission" date="2019-05" db="EMBL/GenBank/DDBJ databases">
        <authorList>
            <person name="Qu J.-H."/>
        </authorList>
    </citation>
    <scope>NUCLEOTIDE SEQUENCE [LARGE SCALE GENOMIC DNA]</scope>
    <source>
        <strain evidence="1 2">NS28</strain>
    </source>
</reference>
<proteinExistence type="predicted"/>
<dbReference type="EMBL" id="VBSN01000027">
    <property type="protein sequence ID" value="KAA6440356.1"/>
    <property type="molecule type" value="Genomic_DNA"/>
</dbReference>
<dbReference type="AlphaFoldDB" id="A0A5M8R081"/>
<gene>
    <name evidence="1" type="ORF">FEM33_07055</name>
</gene>
<evidence type="ECO:0000313" key="2">
    <source>
        <dbReference type="Proteomes" id="UP000323994"/>
    </source>
</evidence>
<organism evidence="1 2">
    <name type="scientific">Dyadobacter flavalbus</name>
    <dbReference type="NCBI Taxonomy" id="2579942"/>
    <lineage>
        <taxon>Bacteria</taxon>
        <taxon>Pseudomonadati</taxon>
        <taxon>Bacteroidota</taxon>
        <taxon>Cytophagia</taxon>
        <taxon>Cytophagales</taxon>
        <taxon>Spirosomataceae</taxon>
        <taxon>Dyadobacter</taxon>
    </lineage>
</organism>
<comment type="caution">
    <text evidence="1">The sequence shown here is derived from an EMBL/GenBank/DDBJ whole genome shotgun (WGS) entry which is preliminary data.</text>
</comment>
<name>A0A5M8R081_9BACT</name>
<evidence type="ECO:0000313" key="1">
    <source>
        <dbReference type="EMBL" id="KAA6440356.1"/>
    </source>
</evidence>
<accession>A0A5M8R081</accession>
<keyword evidence="2" id="KW-1185">Reference proteome</keyword>
<sequence>MHISVIYRLLLQKEQFLHIPTTEYAGSEPIRKDYPESQPVCFNFLLWLTSIYTFSISTFRNSPLTAAYRYQYTLRGGSNCCKDSHIMFLFSSVTMSSRQPPVHDTAAPFDHSGKIMFDKIPTNVLF</sequence>
<dbReference type="RefSeq" id="WP_139011369.1">
    <property type="nucleotide sequence ID" value="NZ_VBSN01000027.1"/>
</dbReference>